<name>A0A9P1GGK2_9DINO</name>
<dbReference type="EMBL" id="CAMXCT010004546">
    <property type="protein sequence ID" value="CAI4009494.1"/>
    <property type="molecule type" value="Genomic_DNA"/>
</dbReference>
<reference evidence="3" key="2">
    <citation type="submission" date="2024-04" db="EMBL/GenBank/DDBJ databases">
        <authorList>
            <person name="Chen Y."/>
            <person name="Shah S."/>
            <person name="Dougan E. K."/>
            <person name="Thang M."/>
            <person name="Chan C."/>
        </authorList>
    </citation>
    <scope>NUCLEOTIDE SEQUENCE [LARGE SCALE GENOMIC DNA]</scope>
</reference>
<evidence type="ECO:0000313" key="4">
    <source>
        <dbReference type="Proteomes" id="UP001152797"/>
    </source>
</evidence>
<dbReference type="Proteomes" id="UP001152797">
    <property type="component" value="Unassembled WGS sequence"/>
</dbReference>
<feature type="compositionally biased region" description="Polar residues" evidence="1">
    <location>
        <begin position="652"/>
        <end position="665"/>
    </location>
</feature>
<keyword evidence="4" id="KW-1185">Reference proteome</keyword>
<feature type="region of interest" description="Disordered" evidence="1">
    <location>
        <begin position="530"/>
        <end position="726"/>
    </location>
</feature>
<sequence>MEDVKYHILYWEGESPHGIFLETERELTAQSRKRDGPGRCFCCGHVADSWRHRMDNMQISLRLCEDPNGKHFRQDVDGFHLLSPKMGISYHLSDFGNYLWSMDEKCPTENHIIGTALKVLKKEVLPTTCGVKVSTWNTAEGWQRWLEDKVCELRTGAEQRGGVSVGLILDKDGFEVGSCGISHPYFAHATEKPIREILVALGGPGGIDDAVMKVLEQRGDGHGLHLGLMRVKLPGGLHHSCVALNDLLQFHDKGYLYPIMEDNRFLRNSYQKWRTHLSRAVSAWAEPGSSAEEKTEALRHFIRNFQSQQTAKHAKNGDAWKGFTWPQVVAAPATYVATVRDAENYVSRLQAHGTLPSGKWPFRLRGCLESIEPGKAIDILRVVQLKKVEALCKGYDYDPWHELCEDLDAAIAAAALAPRPAPPRAPAPTPKDVQTLLVQCWEGLERFETKEDEGRPPGATQLELGALNRLSCRDAMLMLNRLRAQKPHVLQKRPADARSTAGLAQHAAMFHALRSGRSGMQLHSALLGMLERKGQRQKRTRASGSRQKTRASIGNSSEAERKTTASIGNSSEAPKKTTARIGHSSGAERKTTAGIGNSSEAPKKTTARIGHSSGAEQKTTASIGHSREAPKKTTAGIGRSREPSQKRRATVGHSSGAEQKTTASIGHSREAPKKTTGGIGHSREAPKKTTAGIGHSREVPKKTTARIGHSSGAERKTTASIGHNREVGAGAGAAVGTATGRMTATTIRCR</sequence>
<protein>
    <submittedName>
        <fullName evidence="2">Uncharacterized protein</fullName>
    </submittedName>
</protein>
<reference evidence="2" key="1">
    <citation type="submission" date="2022-10" db="EMBL/GenBank/DDBJ databases">
        <authorList>
            <person name="Chen Y."/>
            <person name="Dougan E. K."/>
            <person name="Chan C."/>
            <person name="Rhodes N."/>
            <person name="Thang M."/>
        </authorList>
    </citation>
    <scope>NUCLEOTIDE SEQUENCE</scope>
</reference>
<feature type="compositionally biased region" description="Polar residues" evidence="1">
    <location>
        <begin position="542"/>
        <end position="557"/>
    </location>
</feature>
<dbReference type="EMBL" id="CAMXCT030004546">
    <property type="protein sequence ID" value="CAL4796806.1"/>
    <property type="molecule type" value="Genomic_DNA"/>
</dbReference>
<evidence type="ECO:0000313" key="2">
    <source>
        <dbReference type="EMBL" id="CAI4009494.1"/>
    </source>
</evidence>
<comment type="caution">
    <text evidence="2">The sequence shown here is derived from an EMBL/GenBank/DDBJ whole genome shotgun (WGS) entry which is preliminary data.</text>
</comment>
<feature type="compositionally biased region" description="Polar residues" evidence="1">
    <location>
        <begin position="614"/>
        <end position="623"/>
    </location>
</feature>
<evidence type="ECO:0000256" key="1">
    <source>
        <dbReference type="SAM" id="MobiDB-lite"/>
    </source>
</evidence>
<proteinExistence type="predicted"/>
<dbReference type="AlphaFoldDB" id="A0A9P1GGK2"/>
<dbReference type="OrthoDB" id="429184at2759"/>
<gene>
    <name evidence="2" type="ORF">C1SCF055_LOCUS34849</name>
</gene>
<dbReference type="EMBL" id="CAMXCT020004546">
    <property type="protein sequence ID" value="CAL1162869.1"/>
    <property type="molecule type" value="Genomic_DNA"/>
</dbReference>
<evidence type="ECO:0000313" key="3">
    <source>
        <dbReference type="EMBL" id="CAL1162869.1"/>
    </source>
</evidence>
<organism evidence="2">
    <name type="scientific">Cladocopium goreaui</name>
    <dbReference type="NCBI Taxonomy" id="2562237"/>
    <lineage>
        <taxon>Eukaryota</taxon>
        <taxon>Sar</taxon>
        <taxon>Alveolata</taxon>
        <taxon>Dinophyceae</taxon>
        <taxon>Suessiales</taxon>
        <taxon>Symbiodiniaceae</taxon>
        <taxon>Cladocopium</taxon>
    </lineage>
</organism>
<accession>A0A9P1GGK2</accession>